<protein>
    <submittedName>
        <fullName evidence="1">Uncharacterized protein</fullName>
    </submittedName>
</protein>
<evidence type="ECO:0000313" key="1">
    <source>
        <dbReference type="EMBL" id="SCB71481.1"/>
    </source>
</evidence>
<organism evidence="1 2">
    <name type="scientific">Bacillus mycoides</name>
    <dbReference type="NCBI Taxonomy" id="1405"/>
    <lineage>
        <taxon>Bacteria</taxon>
        <taxon>Bacillati</taxon>
        <taxon>Bacillota</taxon>
        <taxon>Bacilli</taxon>
        <taxon>Bacillales</taxon>
        <taxon>Bacillaceae</taxon>
        <taxon>Bacillus</taxon>
        <taxon>Bacillus cereus group</taxon>
    </lineage>
</organism>
<dbReference type="Proteomes" id="UP000195696">
    <property type="component" value="Unassembled WGS sequence"/>
</dbReference>
<accession>A0A1G4EXK9</accession>
<sequence length="35" mass="4053">MLSVPEEECVGRDGWRIWKTATYKKTACEGGQFFK</sequence>
<proteinExistence type="predicted"/>
<name>A0A1G4EXK9_BACMY</name>
<dbReference type="EMBL" id="FMAK01000066">
    <property type="protein sequence ID" value="SCB71481.1"/>
    <property type="molecule type" value="Genomic_DNA"/>
</dbReference>
<evidence type="ECO:0000313" key="2">
    <source>
        <dbReference type="Proteomes" id="UP000195696"/>
    </source>
</evidence>
<gene>
    <name evidence="1" type="ORF">BWGO95_05718</name>
</gene>
<reference evidence="1 2" key="1">
    <citation type="submission" date="2016-08" db="EMBL/GenBank/DDBJ databases">
        <authorList>
            <person name="Seilhamer J.J."/>
        </authorList>
    </citation>
    <scope>NUCLEOTIDE SEQUENCE [LARGE SCALE GENOMIC DNA]</scope>
    <source>
        <strain evidence="1 2">SDA_GO95</strain>
    </source>
</reference>
<dbReference type="AlphaFoldDB" id="A0A1G4EXK9"/>